<feature type="chain" id="PRO_5035940521" evidence="3">
    <location>
        <begin position="17"/>
        <end position="587"/>
    </location>
</feature>
<evidence type="ECO:0000256" key="2">
    <source>
        <dbReference type="SAM" id="MobiDB-lite"/>
    </source>
</evidence>
<feature type="signal peptide" evidence="3">
    <location>
        <begin position="1"/>
        <end position="16"/>
    </location>
</feature>
<evidence type="ECO:0000313" key="5">
    <source>
        <dbReference type="EMBL" id="KAG7616174.1"/>
    </source>
</evidence>
<name>A0A8T2E2Q4_9BRAS</name>
<feature type="compositionally biased region" description="Basic and acidic residues" evidence="2">
    <location>
        <begin position="449"/>
        <end position="459"/>
    </location>
</feature>
<keyword evidence="3" id="KW-0732">Signal</keyword>
<dbReference type="EMBL" id="JAEFBK010000004">
    <property type="protein sequence ID" value="KAG7616174.1"/>
    <property type="molecule type" value="Genomic_DNA"/>
</dbReference>
<feature type="region of interest" description="Disordered" evidence="2">
    <location>
        <begin position="449"/>
        <end position="495"/>
    </location>
</feature>
<protein>
    <submittedName>
        <fullName evidence="5">Mono-/di-acylglycerol lipase N-terminal</fullName>
    </submittedName>
</protein>
<gene>
    <name evidence="5" type="ORF">ISN45_At04g016910</name>
</gene>
<dbReference type="InterPro" id="IPR002921">
    <property type="entry name" value="Fungal_lipase-type"/>
</dbReference>
<organism evidence="5 6">
    <name type="scientific">Arabidopsis thaliana x Arabidopsis arenosa</name>
    <dbReference type="NCBI Taxonomy" id="1240361"/>
    <lineage>
        <taxon>Eukaryota</taxon>
        <taxon>Viridiplantae</taxon>
        <taxon>Streptophyta</taxon>
        <taxon>Embryophyta</taxon>
        <taxon>Tracheophyta</taxon>
        <taxon>Spermatophyta</taxon>
        <taxon>Magnoliopsida</taxon>
        <taxon>eudicotyledons</taxon>
        <taxon>Gunneridae</taxon>
        <taxon>Pentapetalae</taxon>
        <taxon>rosids</taxon>
        <taxon>malvids</taxon>
        <taxon>Brassicales</taxon>
        <taxon>Brassicaceae</taxon>
        <taxon>Camelineae</taxon>
        <taxon>Arabidopsis</taxon>
    </lineage>
</organism>
<reference evidence="5 6" key="1">
    <citation type="submission" date="2020-12" db="EMBL/GenBank/DDBJ databases">
        <title>Concerted genomic and epigenomic changes stabilize Arabidopsis allopolyploids.</title>
        <authorList>
            <person name="Chen Z."/>
        </authorList>
    </citation>
    <scope>NUCLEOTIDE SEQUENCE [LARGE SCALE GENOMIC DNA]</scope>
    <source>
        <strain evidence="5">Allo738</strain>
        <tissue evidence="5">Leaf</tissue>
    </source>
</reference>
<dbReference type="PANTHER" id="PTHR46023:SF6">
    <property type="entry name" value="LIPASE CLASS 3 FAMILY PROTEIN"/>
    <property type="match status" value="1"/>
</dbReference>
<feature type="region of interest" description="Disordered" evidence="2">
    <location>
        <begin position="385"/>
        <end position="425"/>
    </location>
</feature>
<dbReference type="GO" id="GO:0006629">
    <property type="term" value="P:lipid metabolic process"/>
    <property type="evidence" value="ECO:0007669"/>
    <property type="project" value="InterPro"/>
</dbReference>
<dbReference type="CDD" id="cd00519">
    <property type="entry name" value="Lipase_3"/>
    <property type="match status" value="1"/>
</dbReference>
<evidence type="ECO:0000256" key="3">
    <source>
        <dbReference type="SAM" id="SignalP"/>
    </source>
</evidence>
<sequence>MQSFFFLIHGTILCVASDIACLRFSFFFFQGNFPTASVYAGSNCIELKGPEIIMDLTELLRFLTLCMLFSKKPFAVFLESAGYTHEDVLLQKPKAGIMQPAFTIIRDTNSKCILLLIRGTHSIKDTLTAATGAVVPFHHSVLHDGGLSNLVLGYAHCGMVAAARWIAKLSVPCLLKALDENPSFKVQIVGHSLGGGTASLLTYILREQKEFASATCFTFAPAACMTWDLAESGKHFITTIINGSDLVPTFSASSVDDLRSEVTSSSWSNDLRDQVEHTRVLSVVYRSATAIGSRLPSIASAKAKVAGAGAILRPVSSGTQVMLKRAQDVAQAVVQTRSTLSSWSCIGPRRRAISSQLNSKVTDMPEASAIMAERRSTEALLAETVAIDRKGHKRTEHSSSSSSESDRNEPDEEEEEEPLISIDQVIAETSSIEEDVTEGELWDELDRELTRQENERDSEAMEEEAAAAKEITEEETVITGGGDSSTGQNQSPVSASSMDLIENQRFYPPGKIMHIVSVTETESETERDEVVVVGTTTVERVRIYETPRELYRKIRLSRTMINDHYMPMYKKMMELLITELECDSHSS</sequence>
<dbReference type="AlphaFoldDB" id="A0A8T2E2Q4"/>
<dbReference type="Proteomes" id="UP000694240">
    <property type="component" value="Chromosome 4"/>
</dbReference>
<evidence type="ECO:0000256" key="1">
    <source>
        <dbReference type="ARBA" id="ARBA00022801"/>
    </source>
</evidence>
<evidence type="ECO:0000259" key="4">
    <source>
        <dbReference type="Pfam" id="PF01764"/>
    </source>
</evidence>
<keyword evidence="1" id="KW-0378">Hydrolase</keyword>
<evidence type="ECO:0000313" key="6">
    <source>
        <dbReference type="Proteomes" id="UP000694240"/>
    </source>
</evidence>
<proteinExistence type="predicted"/>
<feature type="compositionally biased region" description="Acidic residues" evidence="2">
    <location>
        <begin position="409"/>
        <end position="418"/>
    </location>
</feature>
<feature type="compositionally biased region" description="Polar residues" evidence="2">
    <location>
        <begin position="485"/>
        <end position="495"/>
    </location>
</feature>
<keyword evidence="6" id="KW-1185">Reference proteome</keyword>
<dbReference type="Pfam" id="PF01764">
    <property type="entry name" value="Lipase_3"/>
    <property type="match status" value="1"/>
</dbReference>
<dbReference type="PANTHER" id="PTHR46023">
    <property type="entry name" value="LIPASE CLASS 3 PROTEIN-LIKE"/>
    <property type="match status" value="1"/>
</dbReference>
<comment type="caution">
    <text evidence="5">The sequence shown here is derived from an EMBL/GenBank/DDBJ whole genome shotgun (WGS) entry which is preliminary data.</text>
</comment>
<dbReference type="GO" id="GO:0016787">
    <property type="term" value="F:hydrolase activity"/>
    <property type="evidence" value="ECO:0007669"/>
    <property type="project" value="UniProtKB-KW"/>
</dbReference>
<accession>A0A8T2E2Q4</accession>
<feature type="domain" description="Fungal lipase-type" evidence="4">
    <location>
        <begin position="115"/>
        <end position="252"/>
    </location>
</feature>